<dbReference type="HOGENOM" id="CLU_2386699_0_0_1"/>
<dbReference type="STRING" id="944018.H8ZFK2"/>
<dbReference type="EMBL" id="AKIJ01000001">
    <property type="protein sequence ID" value="KFG27349.1"/>
    <property type="molecule type" value="Genomic_DNA"/>
</dbReference>
<dbReference type="Proteomes" id="UP000005622">
    <property type="component" value="Unassembled WGS sequence"/>
</dbReference>
<keyword evidence="2" id="KW-0472">Membrane</keyword>
<evidence type="ECO:0000256" key="2">
    <source>
        <dbReference type="SAM" id="Phobius"/>
    </source>
</evidence>
<dbReference type="Gene3D" id="1.20.5.110">
    <property type="match status" value="1"/>
</dbReference>
<accession>A0A086J5D1</accession>
<feature type="coiled-coil region" evidence="1">
    <location>
        <begin position="2"/>
        <end position="50"/>
    </location>
</feature>
<dbReference type="EMBL" id="JH604640">
    <property type="protein sequence ID" value="EHY64563.1"/>
    <property type="molecule type" value="Genomic_DNA"/>
</dbReference>
<evidence type="ECO:0000313" key="3">
    <source>
        <dbReference type="EMBL" id="EHY64563.1"/>
    </source>
</evidence>
<dbReference type="OrthoDB" id="2193824at2759"/>
<evidence type="ECO:0000256" key="1">
    <source>
        <dbReference type="SAM" id="Coils"/>
    </source>
</evidence>
<keyword evidence="2" id="KW-1133">Transmembrane helix</keyword>
<evidence type="ECO:0000313" key="5">
    <source>
        <dbReference type="Proteomes" id="UP000054524"/>
    </source>
</evidence>
<gene>
    <name evidence="3" type="ORF">NERG_02373</name>
    <name evidence="4" type="ORF">NESG_00427</name>
</gene>
<evidence type="ECO:0000313" key="4">
    <source>
        <dbReference type="EMBL" id="KFG27349.1"/>
    </source>
</evidence>
<dbReference type="AlphaFoldDB" id="H8ZFK2"/>
<evidence type="ECO:0008006" key="6">
    <source>
        <dbReference type="Google" id="ProtNLM"/>
    </source>
</evidence>
<keyword evidence="2" id="KW-0812">Transmembrane</keyword>
<keyword evidence="1" id="KW-0175">Coiled coil</keyword>
<feature type="transmembrane region" description="Helical" evidence="2">
    <location>
        <begin position="63"/>
        <end position="85"/>
    </location>
</feature>
<name>H8ZFK2_NEMA1</name>
<reference evidence="3" key="1">
    <citation type="submission" date="2011-03" db="EMBL/GenBank/DDBJ databases">
        <title>The Genome Sequence of Nematocida sp1 strain ERTm2.</title>
        <authorList>
            <consortium name="The Broad Institute Genome Sequencing Platform"/>
            <consortium name="The Broad Institute Genome Sequencing Center for Infectious Disease"/>
            <person name="Cuomo C."/>
            <person name="Troemel E."/>
            <person name="Young S.K."/>
            <person name="Zeng Q."/>
            <person name="Gargeya S."/>
            <person name="Fitzgerald M."/>
            <person name="Haas B."/>
            <person name="Abouelleil A."/>
            <person name="Alvarado L."/>
            <person name="Arachchi H.M."/>
            <person name="Berlin A."/>
            <person name="Brown A."/>
            <person name="Chapman S.B."/>
            <person name="Chen Z."/>
            <person name="Dunbar C."/>
            <person name="Freedman E."/>
            <person name="Gearin G."/>
            <person name="Gellesch M."/>
            <person name="Goldberg J."/>
            <person name="Griggs A."/>
            <person name="Gujja S."/>
            <person name="Heilman E.R."/>
            <person name="Heiman D."/>
            <person name="Howarth C."/>
            <person name="Larson L."/>
            <person name="Lui A."/>
            <person name="MacDonald P.J.P."/>
            <person name="Mehta T."/>
            <person name="Montmayeur A."/>
            <person name="Murphy C."/>
            <person name="Neiman D."/>
            <person name="Pearson M."/>
            <person name="Priest M."/>
            <person name="Roberts A."/>
            <person name="Saif S."/>
            <person name="Shea T."/>
            <person name="Shenoy N."/>
            <person name="Sisk P."/>
            <person name="Stolte C."/>
            <person name="Sykes S."/>
            <person name="White J."/>
            <person name="Yandava C."/>
            <person name="Wortman J."/>
            <person name="Nusbaum C."/>
            <person name="Birren B."/>
        </authorList>
    </citation>
    <scope>NUCLEOTIDE SEQUENCE</scope>
    <source>
        <strain evidence="3">ERTm2</strain>
    </source>
</reference>
<accession>H8ZFK2</accession>
<sequence>MDRKVERELEDAQGEIKEAIKEEKKRGASISELEKESERMDDSLGSMQMETHAAKNRLLRKSIIWVSLCILIVLIVGSVIFLYIYEKIKALRGQ</sequence>
<proteinExistence type="predicted"/>
<dbReference type="Proteomes" id="UP000054524">
    <property type="component" value="Unassembled WGS sequence"/>
</dbReference>
<protein>
    <recommendedName>
        <fullName evidence="6">V-SNARE coiled-coil homology domain-containing protein</fullName>
    </recommendedName>
</protein>
<reference evidence="4 5" key="3">
    <citation type="journal article" date="2014" name="Genome Announc.">
        <title>Genome Sequence of the Microsporidian Species Nematocida sp1 Strain ERTm6 (ATCC PRA-372).</title>
        <authorList>
            <person name="Bakowski M.A."/>
            <person name="Priest M."/>
            <person name="Young S."/>
            <person name="Cuomo C.A."/>
            <person name="Troemel E.R."/>
        </authorList>
    </citation>
    <scope>NUCLEOTIDE SEQUENCE [LARGE SCALE GENOMIC DNA]</scope>
    <source>
        <strain evidence="4 5">ERTm6</strain>
    </source>
</reference>
<organism evidence="3">
    <name type="scientific">Nematocida ausubeli (strain ATCC PRA-371 / ERTm2)</name>
    <name type="common">Nematode killer fungus</name>
    <dbReference type="NCBI Taxonomy" id="1913371"/>
    <lineage>
        <taxon>Eukaryota</taxon>
        <taxon>Fungi</taxon>
        <taxon>Fungi incertae sedis</taxon>
        <taxon>Microsporidia</taxon>
        <taxon>Nematocida</taxon>
    </lineage>
</organism>
<keyword evidence="5" id="KW-1185">Reference proteome</keyword>
<reference evidence="4" key="2">
    <citation type="submission" date="2012-10" db="EMBL/GenBank/DDBJ databases">
        <authorList>
            <consortium name="The Broad Institute Genome Sequencing Platform"/>
            <consortium name="The Broad Institute Genome Sequencing Center for Infectious Disease"/>
            <person name="Cuomo C."/>
            <person name="Troemel E."/>
            <person name="Walker B."/>
            <person name="Young S.K."/>
            <person name="Zeng Q."/>
            <person name="Gargeya S."/>
            <person name="Fitzgerald M."/>
            <person name="Haas B."/>
            <person name="Abouelleil A."/>
            <person name="Alvarado L."/>
            <person name="Arachchi H.M."/>
            <person name="Berlin A.M."/>
            <person name="Chapman S.B."/>
            <person name="Goldberg J."/>
            <person name="Griggs A."/>
            <person name="Gujja S."/>
            <person name="Hansen M."/>
            <person name="Howarth C."/>
            <person name="Imamovic A."/>
            <person name="Larimer J."/>
            <person name="McCowan C."/>
            <person name="Murphy C."/>
            <person name="Neiman D."/>
            <person name="Pearson M."/>
            <person name="Priest M."/>
            <person name="Roberts A."/>
            <person name="Saif S."/>
            <person name="Shea T."/>
            <person name="Sisk P."/>
            <person name="Sykes S."/>
            <person name="Wortman J."/>
            <person name="Nusbaum C."/>
            <person name="Birren B."/>
        </authorList>
    </citation>
    <scope>NUCLEOTIDE SEQUENCE</scope>
    <source>
        <strain evidence="4">ERTm6</strain>
    </source>
</reference>